<dbReference type="InterPro" id="IPR001279">
    <property type="entry name" value="Metallo-B-lactamas"/>
</dbReference>
<evidence type="ECO:0000259" key="5">
    <source>
        <dbReference type="Pfam" id="PF12706"/>
    </source>
</evidence>
<name>A0A430J9D8_9BACL</name>
<evidence type="ECO:0000313" key="6">
    <source>
        <dbReference type="EMBL" id="RTE07110.1"/>
    </source>
</evidence>
<dbReference type="AlphaFoldDB" id="A0A430J9D8"/>
<dbReference type="Gene3D" id="3.60.15.10">
    <property type="entry name" value="Ribonuclease Z/Hydroxyacylglutathione hydrolase-like"/>
    <property type="match status" value="1"/>
</dbReference>
<sequence length="244" mass="27231">MKLRVIGRWGAYPKAGEATSGYLVEIGNHKILLDCGSGVLSALQKFIELRELTCAFLSHRHFDHMADLGCLQYACLIDMDLQLRDRPLRLLTSVEAEEGWSIPVMKGTYETGVNESAAVTFEDGLTLAFFRTNHEGYCLGVRVEFEGKVLVYTADTRYDETLVPYLKDADLLITESSFYSDFNAAQYGHMNAHEAGRLAAMAGVKKLLLSHFPHFGDIQVMKDEASVMFDGDILLAEFGMQVEI</sequence>
<dbReference type="PANTHER" id="PTHR46018:SF4">
    <property type="entry name" value="METALLO-HYDROLASE YHFI-RELATED"/>
    <property type="match status" value="1"/>
</dbReference>
<evidence type="ECO:0000256" key="3">
    <source>
        <dbReference type="ARBA" id="ARBA00034301"/>
    </source>
</evidence>
<dbReference type="PANTHER" id="PTHR46018">
    <property type="entry name" value="ZINC PHOSPHODIESTERASE ELAC PROTEIN 1"/>
    <property type="match status" value="1"/>
</dbReference>
<evidence type="ECO:0000256" key="2">
    <source>
        <dbReference type="ARBA" id="ARBA00034221"/>
    </source>
</evidence>
<comment type="caution">
    <text evidence="6">The sequence shown here is derived from an EMBL/GenBank/DDBJ whole genome shotgun (WGS) entry which is preliminary data.</text>
</comment>
<dbReference type="InterPro" id="IPR036866">
    <property type="entry name" value="RibonucZ/Hydroxyglut_hydro"/>
</dbReference>
<keyword evidence="6" id="KW-0378">Hydrolase</keyword>
<dbReference type="GO" id="GO:0042781">
    <property type="term" value="F:3'-tRNA processing endoribonuclease activity"/>
    <property type="evidence" value="ECO:0007669"/>
    <property type="project" value="TreeGrafter"/>
</dbReference>
<dbReference type="SUPFAM" id="SSF56281">
    <property type="entry name" value="Metallo-hydrolase/oxidoreductase"/>
    <property type="match status" value="1"/>
</dbReference>
<evidence type="ECO:0000256" key="4">
    <source>
        <dbReference type="ARBA" id="ARBA00048505"/>
    </source>
</evidence>
<evidence type="ECO:0000256" key="1">
    <source>
        <dbReference type="ARBA" id="ARBA00022833"/>
    </source>
</evidence>
<reference evidence="6 7" key="1">
    <citation type="submission" date="2018-12" db="EMBL/GenBank/DDBJ databases">
        <title>Bacillus ochoae sp. nov., Paenibacillus whitsoniae sp. nov., Paenibacillus spiritus sp. nov. Isolated from the Mars Exploration Rover during spacecraft assembly.</title>
        <authorList>
            <person name="Seuylemezian A."/>
            <person name="Vaishampayan P."/>
        </authorList>
    </citation>
    <scope>NUCLEOTIDE SEQUENCE [LARGE SCALE GENOMIC DNA]</scope>
    <source>
        <strain evidence="6 7">MER 54</strain>
    </source>
</reference>
<comment type="catalytic activity">
    <reaction evidence="2">
        <text>3',5'-cyclic CMP + H2O = CMP + H(+)</text>
        <dbReference type="Rhea" id="RHEA:72675"/>
        <dbReference type="ChEBI" id="CHEBI:15377"/>
        <dbReference type="ChEBI" id="CHEBI:15378"/>
        <dbReference type="ChEBI" id="CHEBI:58003"/>
        <dbReference type="ChEBI" id="CHEBI:60377"/>
    </reaction>
    <physiologicalReaction direction="left-to-right" evidence="2">
        <dbReference type="Rhea" id="RHEA:72676"/>
    </physiologicalReaction>
</comment>
<proteinExistence type="predicted"/>
<gene>
    <name evidence="6" type="ORF">EJQ19_21370</name>
</gene>
<keyword evidence="7" id="KW-1185">Reference proteome</keyword>
<comment type="catalytic activity">
    <reaction evidence="4">
        <text>3',5'-cyclic UMP + H2O = UMP + H(+)</text>
        <dbReference type="Rhea" id="RHEA:70575"/>
        <dbReference type="ChEBI" id="CHEBI:15377"/>
        <dbReference type="ChEBI" id="CHEBI:15378"/>
        <dbReference type="ChEBI" id="CHEBI:57865"/>
        <dbReference type="ChEBI" id="CHEBI:184387"/>
    </reaction>
    <physiologicalReaction direction="left-to-right" evidence="4">
        <dbReference type="Rhea" id="RHEA:70576"/>
    </physiologicalReaction>
</comment>
<evidence type="ECO:0000313" key="7">
    <source>
        <dbReference type="Proteomes" id="UP000276128"/>
    </source>
</evidence>
<protein>
    <submittedName>
        <fullName evidence="6">MBL fold metallo-hydrolase</fullName>
    </submittedName>
</protein>
<dbReference type="RefSeq" id="WP_126143273.1">
    <property type="nucleotide sequence ID" value="NZ_RXHU01000066.1"/>
</dbReference>
<dbReference type="Proteomes" id="UP000276128">
    <property type="component" value="Unassembled WGS sequence"/>
</dbReference>
<dbReference type="EMBL" id="RXHU01000066">
    <property type="protein sequence ID" value="RTE07110.1"/>
    <property type="molecule type" value="Genomic_DNA"/>
</dbReference>
<comment type="function">
    <text evidence="3">Counteracts the endogenous Pycsar antiviral defense system. Phosphodiesterase that enables metal-dependent hydrolysis of host cyclic nucleotide Pycsar defense signals such as cCMP and cUMP.</text>
</comment>
<dbReference type="OrthoDB" id="9794898at2"/>
<dbReference type="CDD" id="cd07716">
    <property type="entry name" value="RNaseZ_short-form-like_MBL-fold"/>
    <property type="match status" value="1"/>
</dbReference>
<organism evidence="6 7">
    <name type="scientific">Paenibacillus whitsoniae</name>
    <dbReference type="NCBI Taxonomy" id="2496558"/>
    <lineage>
        <taxon>Bacteria</taxon>
        <taxon>Bacillati</taxon>
        <taxon>Bacillota</taxon>
        <taxon>Bacilli</taxon>
        <taxon>Bacillales</taxon>
        <taxon>Paenibacillaceae</taxon>
        <taxon>Paenibacillus</taxon>
    </lineage>
</organism>
<feature type="domain" description="Metallo-beta-lactamase" evidence="5">
    <location>
        <begin position="29"/>
        <end position="212"/>
    </location>
</feature>
<keyword evidence="1" id="KW-0862">Zinc</keyword>
<dbReference type="Pfam" id="PF12706">
    <property type="entry name" value="Lactamase_B_2"/>
    <property type="match status" value="1"/>
</dbReference>
<accession>A0A430J9D8</accession>